<feature type="compositionally biased region" description="Gly residues" evidence="1">
    <location>
        <begin position="59"/>
        <end position="80"/>
    </location>
</feature>
<evidence type="ECO:0000256" key="1">
    <source>
        <dbReference type="SAM" id="MobiDB-lite"/>
    </source>
</evidence>
<reference evidence="3" key="1">
    <citation type="journal article" date="2023" name="Mol. Phylogenet. Evol.">
        <title>Genome-scale phylogeny and comparative genomics of the fungal order Sordariales.</title>
        <authorList>
            <person name="Hensen N."/>
            <person name="Bonometti L."/>
            <person name="Westerberg I."/>
            <person name="Brannstrom I.O."/>
            <person name="Guillou S."/>
            <person name="Cros-Aarteil S."/>
            <person name="Calhoun S."/>
            <person name="Haridas S."/>
            <person name="Kuo A."/>
            <person name="Mondo S."/>
            <person name="Pangilinan J."/>
            <person name="Riley R."/>
            <person name="LaButti K."/>
            <person name="Andreopoulos B."/>
            <person name="Lipzen A."/>
            <person name="Chen C."/>
            <person name="Yan M."/>
            <person name="Daum C."/>
            <person name="Ng V."/>
            <person name="Clum A."/>
            <person name="Steindorff A."/>
            <person name="Ohm R.A."/>
            <person name="Martin F."/>
            <person name="Silar P."/>
            <person name="Natvig D.O."/>
            <person name="Lalanne C."/>
            <person name="Gautier V."/>
            <person name="Ament-Velasquez S.L."/>
            <person name="Kruys A."/>
            <person name="Hutchinson M.I."/>
            <person name="Powell A.J."/>
            <person name="Barry K."/>
            <person name="Miller A.N."/>
            <person name="Grigoriev I.V."/>
            <person name="Debuchy R."/>
            <person name="Gladieux P."/>
            <person name="Hiltunen Thoren M."/>
            <person name="Johannesson H."/>
        </authorList>
    </citation>
    <scope>NUCLEOTIDE SEQUENCE</scope>
    <source>
        <strain evidence="3">CBS 141.50</strain>
    </source>
</reference>
<accession>A0AAN6V6Y4</accession>
<name>A0AAN6V6Y4_9PEZI</name>
<reference evidence="3" key="2">
    <citation type="submission" date="2023-05" db="EMBL/GenBank/DDBJ databases">
        <authorList>
            <consortium name="Lawrence Berkeley National Laboratory"/>
            <person name="Steindorff A."/>
            <person name="Hensen N."/>
            <person name="Bonometti L."/>
            <person name="Westerberg I."/>
            <person name="Brannstrom I.O."/>
            <person name="Guillou S."/>
            <person name="Cros-Aarteil S."/>
            <person name="Calhoun S."/>
            <person name="Haridas S."/>
            <person name="Kuo A."/>
            <person name="Mondo S."/>
            <person name="Pangilinan J."/>
            <person name="Riley R."/>
            <person name="Labutti K."/>
            <person name="Andreopoulos B."/>
            <person name="Lipzen A."/>
            <person name="Chen C."/>
            <person name="Yanf M."/>
            <person name="Daum C."/>
            <person name="Ng V."/>
            <person name="Clum A."/>
            <person name="Ohm R."/>
            <person name="Martin F."/>
            <person name="Silar P."/>
            <person name="Natvig D."/>
            <person name="Lalanne C."/>
            <person name="Gautier V."/>
            <person name="Ament-Velasquez S.L."/>
            <person name="Kruys A."/>
            <person name="Hutchinson M.I."/>
            <person name="Powell A.J."/>
            <person name="Barry K."/>
            <person name="Miller A.N."/>
            <person name="Grigoriev I.V."/>
            <person name="Debuchy R."/>
            <person name="Gladieux P."/>
            <person name="Thoren M.H."/>
            <person name="Johannesson H."/>
        </authorList>
    </citation>
    <scope>NUCLEOTIDE SEQUENCE</scope>
    <source>
        <strain evidence="3">CBS 141.50</strain>
    </source>
</reference>
<keyword evidence="2" id="KW-0732">Signal</keyword>
<dbReference type="Proteomes" id="UP001302676">
    <property type="component" value="Unassembled WGS sequence"/>
</dbReference>
<dbReference type="RefSeq" id="XP_062638541.1">
    <property type="nucleotide sequence ID" value="XM_062780205.1"/>
</dbReference>
<evidence type="ECO:0000313" key="3">
    <source>
        <dbReference type="EMBL" id="KAK4145170.1"/>
    </source>
</evidence>
<dbReference type="EMBL" id="MU853571">
    <property type="protein sequence ID" value="KAK4145170.1"/>
    <property type="molecule type" value="Genomic_DNA"/>
</dbReference>
<evidence type="ECO:0000313" key="4">
    <source>
        <dbReference type="Proteomes" id="UP001302676"/>
    </source>
</evidence>
<evidence type="ECO:0000256" key="2">
    <source>
        <dbReference type="SAM" id="SignalP"/>
    </source>
</evidence>
<comment type="caution">
    <text evidence="3">The sequence shown here is derived from an EMBL/GenBank/DDBJ whole genome shotgun (WGS) entry which is preliminary data.</text>
</comment>
<proteinExistence type="predicted"/>
<protein>
    <submittedName>
        <fullName evidence="3">Uncharacterized protein</fullName>
    </submittedName>
</protein>
<sequence>MKHTAVLSLLAIAATAAKLPNANTRDIADVVARHNGHHQPNNTIPGDGHNRDLDKRRGGGAGGAGGAHSSGAGGAHGGGANTSSHSGTSGASVLMSLDVGLLVAGVAGAGVGAIFL</sequence>
<gene>
    <name evidence="3" type="ORF">C8A04DRAFT_27174</name>
</gene>
<feature type="region of interest" description="Disordered" evidence="1">
    <location>
        <begin position="35"/>
        <end position="89"/>
    </location>
</feature>
<feature type="chain" id="PRO_5042956540" evidence="2">
    <location>
        <begin position="18"/>
        <end position="116"/>
    </location>
</feature>
<feature type="compositionally biased region" description="Basic and acidic residues" evidence="1">
    <location>
        <begin position="48"/>
        <end position="57"/>
    </location>
</feature>
<feature type="signal peptide" evidence="2">
    <location>
        <begin position="1"/>
        <end position="17"/>
    </location>
</feature>
<dbReference type="AlphaFoldDB" id="A0AAN6V6Y4"/>
<organism evidence="3 4">
    <name type="scientific">Dichotomopilus funicola</name>
    <dbReference type="NCBI Taxonomy" id="1934379"/>
    <lineage>
        <taxon>Eukaryota</taxon>
        <taxon>Fungi</taxon>
        <taxon>Dikarya</taxon>
        <taxon>Ascomycota</taxon>
        <taxon>Pezizomycotina</taxon>
        <taxon>Sordariomycetes</taxon>
        <taxon>Sordariomycetidae</taxon>
        <taxon>Sordariales</taxon>
        <taxon>Chaetomiaceae</taxon>
        <taxon>Dichotomopilus</taxon>
    </lineage>
</organism>
<keyword evidence="4" id="KW-1185">Reference proteome</keyword>
<dbReference type="GeneID" id="87816818"/>